<gene>
    <name evidence="1" type="ORF">CWATWH0005_4896</name>
</gene>
<proteinExistence type="predicted"/>
<accession>T2IZU3</accession>
<organism evidence="1 2">
    <name type="scientific">Crocosphaera watsonii WH 0005</name>
    <dbReference type="NCBI Taxonomy" id="423472"/>
    <lineage>
        <taxon>Bacteria</taxon>
        <taxon>Bacillati</taxon>
        <taxon>Cyanobacteriota</taxon>
        <taxon>Cyanophyceae</taxon>
        <taxon>Oscillatoriophycideae</taxon>
        <taxon>Chroococcales</taxon>
        <taxon>Aphanothecaceae</taxon>
        <taxon>Crocosphaera</taxon>
    </lineage>
</organism>
<dbReference type="Proteomes" id="UP000017981">
    <property type="component" value="Unassembled WGS sequence"/>
</dbReference>
<dbReference type="EMBL" id="CAQL01001015">
    <property type="protein sequence ID" value="CCQ58424.1"/>
    <property type="molecule type" value="Genomic_DNA"/>
</dbReference>
<dbReference type="AlphaFoldDB" id="T2IZU3"/>
<reference evidence="1 2" key="1">
    <citation type="submission" date="2013-01" db="EMBL/GenBank/DDBJ databases">
        <authorList>
            <person name="Bench S."/>
        </authorList>
    </citation>
    <scope>NUCLEOTIDE SEQUENCE [LARGE SCALE GENOMIC DNA]</scope>
    <source>
        <strain evidence="1 2">WH 0005</strain>
    </source>
</reference>
<evidence type="ECO:0000313" key="2">
    <source>
        <dbReference type="Proteomes" id="UP000017981"/>
    </source>
</evidence>
<name>T2IZU3_CROWT</name>
<sequence>MLALNFDQAQLYKNAIINRRISQQNQKTSSNFRLWLVN</sequence>
<comment type="caution">
    <text evidence="1">The sequence shown here is derived from an EMBL/GenBank/DDBJ whole genome shotgun (WGS) entry which is preliminary data.</text>
</comment>
<reference evidence="1 2" key="2">
    <citation type="submission" date="2013-09" db="EMBL/GenBank/DDBJ databases">
        <title>Whole genome comparison of six Crocosphaera watsonii strains with differing phenotypes.</title>
        <authorList>
            <person name="Bench S.R."/>
            <person name="Heller P."/>
            <person name="Frank I."/>
            <person name="Arciniega M."/>
            <person name="Shilova I.N."/>
            <person name="Zehr J.P."/>
        </authorList>
    </citation>
    <scope>NUCLEOTIDE SEQUENCE [LARGE SCALE GENOMIC DNA]</scope>
    <source>
        <strain evidence="1 2">WH 0005</strain>
    </source>
</reference>
<evidence type="ECO:0000313" key="1">
    <source>
        <dbReference type="EMBL" id="CCQ58424.1"/>
    </source>
</evidence>
<protein>
    <submittedName>
        <fullName evidence="1">Uncharacterized protein</fullName>
    </submittedName>
</protein>